<dbReference type="Proteomes" id="UP000231466">
    <property type="component" value="Unassembled WGS sequence"/>
</dbReference>
<gene>
    <name evidence="2" type="ORF">COT89_01630</name>
</gene>
<dbReference type="EMBL" id="PFAH01000007">
    <property type="protein sequence ID" value="PIR97934.1"/>
    <property type="molecule type" value="Genomic_DNA"/>
</dbReference>
<comment type="caution">
    <text evidence="2">The sequence shown here is derived from an EMBL/GenBank/DDBJ whole genome shotgun (WGS) entry which is preliminary data.</text>
</comment>
<evidence type="ECO:0000313" key="3">
    <source>
        <dbReference type="Proteomes" id="UP000231466"/>
    </source>
</evidence>
<accession>A0A2H0VFP5</accession>
<dbReference type="AlphaFoldDB" id="A0A2H0VFP5"/>
<protein>
    <submittedName>
        <fullName evidence="2">Uncharacterized protein</fullName>
    </submittedName>
</protein>
<proteinExistence type="predicted"/>
<keyword evidence="1" id="KW-0812">Transmembrane</keyword>
<evidence type="ECO:0000313" key="2">
    <source>
        <dbReference type="EMBL" id="PIR97934.1"/>
    </source>
</evidence>
<keyword evidence="1" id="KW-1133">Transmembrane helix</keyword>
<name>A0A2H0VFP5_9BACT</name>
<evidence type="ECO:0000256" key="1">
    <source>
        <dbReference type="SAM" id="Phobius"/>
    </source>
</evidence>
<organism evidence="2 3">
    <name type="scientific">Candidatus Colwellbacteria bacterium CG10_big_fil_rev_8_21_14_0_10_42_22</name>
    <dbReference type="NCBI Taxonomy" id="1974540"/>
    <lineage>
        <taxon>Bacteria</taxon>
        <taxon>Candidatus Colwelliibacteriota</taxon>
    </lineage>
</organism>
<feature type="transmembrane region" description="Helical" evidence="1">
    <location>
        <begin position="53"/>
        <end position="75"/>
    </location>
</feature>
<reference evidence="3" key="1">
    <citation type="submission" date="2017-09" db="EMBL/GenBank/DDBJ databases">
        <title>Depth-based differentiation of microbial function through sediment-hosted aquifers and enrichment of novel symbionts in the deep terrestrial subsurface.</title>
        <authorList>
            <person name="Probst A.J."/>
            <person name="Ladd B."/>
            <person name="Jarett J.K."/>
            <person name="Geller-Mcgrath D.E."/>
            <person name="Sieber C.M.K."/>
            <person name="Emerson J.B."/>
            <person name="Anantharaman K."/>
            <person name="Thomas B.C."/>
            <person name="Malmstrom R."/>
            <person name="Stieglmeier M."/>
            <person name="Klingl A."/>
            <person name="Woyke T."/>
            <person name="Ryan C.M."/>
            <person name="Banfield J.F."/>
        </authorList>
    </citation>
    <scope>NUCLEOTIDE SEQUENCE [LARGE SCALE GENOMIC DNA]</scope>
</reference>
<sequence length="89" mass="10390">MKKIHKWMAWLWFPVLFAFCVLLFLEVRHNMNAGLAAADAGLIEVVQEHFDNIQNYTALMFVDCLIMIVAFGFFLDNITEALRNPKKER</sequence>
<keyword evidence="1" id="KW-0472">Membrane</keyword>